<dbReference type="RefSeq" id="WP_098075542.1">
    <property type="nucleotide sequence ID" value="NZ_PDEQ01000004.1"/>
</dbReference>
<evidence type="ECO:0000313" key="3">
    <source>
        <dbReference type="Proteomes" id="UP000220102"/>
    </source>
</evidence>
<comment type="caution">
    <text evidence="2">The sequence shown here is derived from an EMBL/GenBank/DDBJ whole genome shotgun (WGS) entry which is preliminary data.</text>
</comment>
<organism evidence="2 3">
    <name type="scientific">Longibacter salinarum</name>
    <dbReference type="NCBI Taxonomy" id="1850348"/>
    <lineage>
        <taxon>Bacteria</taxon>
        <taxon>Pseudomonadati</taxon>
        <taxon>Rhodothermota</taxon>
        <taxon>Rhodothermia</taxon>
        <taxon>Rhodothermales</taxon>
        <taxon>Salisaetaceae</taxon>
        <taxon>Longibacter</taxon>
    </lineage>
</organism>
<reference evidence="2 3" key="1">
    <citation type="submission" date="2017-10" db="EMBL/GenBank/DDBJ databases">
        <title>Draft genome of Longibacter Salinarum.</title>
        <authorList>
            <person name="Goh K.M."/>
            <person name="Shamsir M.S."/>
            <person name="Lim S.W."/>
        </authorList>
    </citation>
    <scope>NUCLEOTIDE SEQUENCE [LARGE SCALE GENOMIC DNA]</scope>
    <source>
        <strain evidence="2 3">KCTC 52045</strain>
    </source>
</reference>
<evidence type="ECO:0008006" key="4">
    <source>
        <dbReference type="Google" id="ProtNLM"/>
    </source>
</evidence>
<protein>
    <recommendedName>
        <fullName evidence="4">DUF3177 domain-containing protein</fullName>
    </recommendedName>
</protein>
<gene>
    <name evidence="2" type="ORF">CRI94_09945</name>
</gene>
<accession>A0A2A8CY13</accession>
<keyword evidence="1" id="KW-1133">Transmembrane helix</keyword>
<feature type="transmembrane region" description="Helical" evidence="1">
    <location>
        <begin position="109"/>
        <end position="131"/>
    </location>
</feature>
<dbReference type="Proteomes" id="UP000220102">
    <property type="component" value="Unassembled WGS sequence"/>
</dbReference>
<dbReference type="EMBL" id="PDEQ01000004">
    <property type="protein sequence ID" value="PEN13619.1"/>
    <property type="molecule type" value="Genomic_DNA"/>
</dbReference>
<dbReference type="InterPro" id="IPR021515">
    <property type="entry name" value="DUF3177"/>
</dbReference>
<keyword evidence="1" id="KW-0812">Transmembrane</keyword>
<keyword evidence="3" id="KW-1185">Reference proteome</keyword>
<sequence length="184" mass="20928">MSLYRTLIHADFVIAVILLVLIPLGLLGASWRTPSVRDRMLVYWRASALLGITVYLWIGEVQLGFVTGWLARAIIPLALWRGDALTILRGRTLLPETRIEEAYRDWQRIAMGYSIAGLIYMLPLLLCAFGSDASEMCRAWYVPPKTFASWLHPNIEPIWLGRYGRVALGVYAAYLIASAYRLRR</sequence>
<feature type="transmembrane region" description="Helical" evidence="1">
    <location>
        <begin position="163"/>
        <end position="182"/>
    </location>
</feature>
<dbReference type="OrthoDB" id="1493346at2"/>
<proteinExistence type="predicted"/>
<evidence type="ECO:0000256" key="1">
    <source>
        <dbReference type="SAM" id="Phobius"/>
    </source>
</evidence>
<dbReference type="AlphaFoldDB" id="A0A2A8CY13"/>
<dbReference type="Pfam" id="PF11375">
    <property type="entry name" value="DUF3177"/>
    <property type="match status" value="1"/>
</dbReference>
<keyword evidence="1" id="KW-0472">Membrane</keyword>
<evidence type="ECO:0000313" key="2">
    <source>
        <dbReference type="EMBL" id="PEN13619.1"/>
    </source>
</evidence>
<name>A0A2A8CY13_9BACT</name>
<feature type="transmembrane region" description="Helical" evidence="1">
    <location>
        <begin position="12"/>
        <end position="29"/>
    </location>
</feature>